<proteinExistence type="predicted"/>
<organism evidence="3 4">
    <name type="scientific">Streptomyces ramulosus</name>
    <dbReference type="NCBI Taxonomy" id="47762"/>
    <lineage>
        <taxon>Bacteria</taxon>
        <taxon>Bacillati</taxon>
        <taxon>Actinomycetota</taxon>
        <taxon>Actinomycetes</taxon>
        <taxon>Kitasatosporales</taxon>
        <taxon>Streptomycetaceae</taxon>
        <taxon>Streptomyces</taxon>
    </lineage>
</organism>
<name>A0ABW1FEU1_9ACTN</name>
<gene>
    <name evidence="3" type="ORF">ACFP3M_01110</name>
</gene>
<keyword evidence="2" id="KW-0732">Signal</keyword>
<feature type="region of interest" description="Disordered" evidence="1">
    <location>
        <begin position="189"/>
        <end position="209"/>
    </location>
</feature>
<accession>A0ABW1FEU1</accession>
<evidence type="ECO:0000256" key="1">
    <source>
        <dbReference type="SAM" id="MobiDB-lite"/>
    </source>
</evidence>
<feature type="signal peptide" evidence="2">
    <location>
        <begin position="1"/>
        <end position="23"/>
    </location>
</feature>
<sequence>MDKLVTAALAAQTWSLVNTAAGAAPPSSESAVQEVQAAQEGVRESAQEFLNAHVPEVIKRLGDAQSAATTFRAIQKFVAAAPDQSAALLGATAEDFEKFRKLADDFAAMYEEFCKQAEAAGAALTSATATAITRLSAGKGEIADTNRALKEMQQVVSDDLDDVIEASHTSGRAMRKILDSVAEALKSIGNRDQAAGGPGNVREPGEEAPPAKVVNALRKLRADSEKLAALHLQLAEQQAGVQQLAKVSSDCDAYVRSVRAVAGPARAVANMWQEVHAEYTATAAQHDRPGDGARLVRPIDEAAVKWEALQKQADRLRAAITDG</sequence>
<evidence type="ECO:0000313" key="4">
    <source>
        <dbReference type="Proteomes" id="UP001596241"/>
    </source>
</evidence>
<evidence type="ECO:0000313" key="3">
    <source>
        <dbReference type="EMBL" id="MFC5891429.1"/>
    </source>
</evidence>
<comment type="caution">
    <text evidence="3">The sequence shown here is derived from an EMBL/GenBank/DDBJ whole genome shotgun (WGS) entry which is preliminary data.</text>
</comment>
<reference evidence="4" key="1">
    <citation type="journal article" date="2019" name="Int. J. Syst. Evol. Microbiol.">
        <title>The Global Catalogue of Microorganisms (GCM) 10K type strain sequencing project: providing services to taxonomists for standard genome sequencing and annotation.</title>
        <authorList>
            <consortium name="The Broad Institute Genomics Platform"/>
            <consortium name="The Broad Institute Genome Sequencing Center for Infectious Disease"/>
            <person name="Wu L."/>
            <person name="Ma J."/>
        </authorList>
    </citation>
    <scope>NUCLEOTIDE SEQUENCE [LARGE SCALE GENOMIC DNA]</scope>
    <source>
        <strain evidence="4">CGMCC 1.15809</strain>
    </source>
</reference>
<feature type="chain" id="PRO_5046557368" evidence="2">
    <location>
        <begin position="24"/>
        <end position="323"/>
    </location>
</feature>
<dbReference type="EMBL" id="JBHSPW010000001">
    <property type="protein sequence ID" value="MFC5891429.1"/>
    <property type="molecule type" value="Genomic_DNA"/>
</dbReference>
<dbReference type="RefSeq" id="WP_345081881.1">
    <property type="nucleotide sequence ID" value="NZ_BAAAWG010000006.1"/>
</dbReference>
<protein>
    <submittedName>
        <fullName evidence="3">Uncharacterized protein</fullName>
    </submittedName>
</protein>
<evidence type="ECO:0000256" key="2">
    <source>
        <dbReference type="SAM" id="SignalP"/>
    </source>
</evidence>
<dbReference type="Proteomes" id="UP001596241">
    <property type="component" value="Unassembled WGS sequence"/>
</dbReference>
<dbReference type="SUPFAM" id="SSF58100">
    <property type="entry name" value="Bacterial hemolysins"/>
    <property type="match status" value="1"/>
</dbReference>
<keyword evidence="4" id="KW-1185">Reference proteome</keyword>
<dbReference type="Gene3D" id="1.20.1170.10">
    <property type="match status" value="1"/>
</dbReference>